<dbReference type="AlphaFoldDB" id="A0A5P1EUP7"/>
<name>A0A5P1EUP7_ASPOF</name>
<dbReference type="Gene3D" id="3.40.630.30">
    <property type="match status" value="1"/>
</dbReference>
<gene>
    <name evidence="6" type="ORF">A4U43_C05F9060</name>
</gene>
<dbReference type="GO" id="GO:0005737">
    <property type="term" value="C:cytoplasm"/>
    <property type="evidence" value="ECO:0007669"/>
    <property type="project" value="TreeGrafter"/>
</dbReference>
<dbReference type="SUPFAM" id="SSF55729">
    <property type="entry name" value="Acyl-CoA N-acyltransferases (Nat)"/>
    <property type="match status" value="1"/>
</dbReference>
<evidence type="ECO:0000313" key="7">
    <source>
        <dbReference type="Proteomes" id="UP000243459"/>
    </source>
</evidence>
<dbReference type="EMBL" id="CM007385">
    <property type="protein sequence ID" value="ONK68231.1"/>
    <property type="molecule type" value="Genomic_DNA"/>
</dbReference>
<proteinExistence type="predicted"/>
<dbReference type="PANTHER" id="PTHR43626:SF1">
    <property type="entry name" value="GCN5-RELATED N-ACETYLTRANSFERASE 1, CHLOROPLASTIC"/>
    <property type="match status" value="1"/>
</dbReference>
<organism evidence="6 7">
    <name type="scientific">Asparagus officinalis</name>
    <name type="common">Garden asparagus</name>
    <dbReference type="NCBI Taxonomy" id="4686"/>
    <lineage>
        <taxon>Eukaryota</taxon>
        <taxon>Viridiplantae</taxon>
        <taxon>Streptophyta</taxon>
        <taxon>Embryophyta</taxon>
        <taxon>Tracheophyta</taxon>
        <taxon>Spermatophyta</taxon>
        <taxon>Magnoliopsida</taxon>
        <taxon>Liliopsida</taxon>
        <taxon>Asparagales</taxon>
        <taxon>Asparagaceae</taxon>
        <taxon>Asparagoideae</taxon>
        <taxon>Asparagus</taxon>
    </lineage>
</organism>
<keyword evidence="7" id="KW-1185">Reference proteome</keyword>
<feature type="region of interest" description="Disordered" evidence="3">
    <location>
        <begin position="213"/>
        <end position="237"/>
    </location>
</feature>
<feature type="region of interest" description="Disordered" evidence="3">
    <location>
        <begin position="44"/>
        <end position="81"/>
    </location>
</feature>
<feature type="compositionally biased region" description="Polar residues" evidence="3">
    <location>
        <begin position="46"/>
        <end position="55"/>
    </location>
</feature>
<protein>
    <recommendedName>
        <fullName evidence="5">N-acetyltransferase domain-containing protein</fullName>
    </recommendedName>
</protein>
<evidence type="ECO:0000256" key="1">
    <source>
        <dbReference type="ARBA" id="ARBA00022679"/>
    </source>
</evidence>
<dbReference type="PROSITE" id="PS51186">
    <property type="entry name" value="GNAT"/>
    <property type="match status" value="1"/>
</dbReference>
<evidence type="ECO:0000256" key="3">
    <source>
        <dbReference type="SAM" id="MobiDB-lite"/>
    </source>
</evidence>
<dbReference type="PANTHER" id="PTHR43626">
    <property type="entry name" value="ACYL-COA N-ACYLTRANSFERASE"/>
    <property type="match status" value="1"/>
</dbReference>
<dbReference type="InterPro" id="IPR045039">
    <property type="entry name" value="NSI-like"/>
</dbReference>
<evidence type="ECO:0000256" key="2">
    <source>
        <dbReference type="ARBA" id="ARBA00023315"/>
    </source>
</evidence>
<dbReference type="CDD" id="cd04301">
    <property type="entry name" value="NAT_SF"/>
    <property type="match status" value="1"/>
</dbReference>
<dbReference type="InterPro" id="IPR000182">
    <property type="entry name" value="GNAT_dom"/>
</dbReference>
<feature type="signal peptide" evidence="4">
    <location>
        <begin position="1"/>
        <end position="19"/>
    </location>
</feature>
<keyword evidence="2" id="KW-0012">Acyltransferase</keyword>
<feature type="chain" id="PRO_5024306889" description="N-acetyltransferase domain-containing protein" evidence="4">
    <location>
        <begin position="20"/>
        <end position="326"/>
    </location>
</feature>
<dbReference type="Proteomes" id="UP000243459">
    <property type="component" value="Chromosome 5"/>
</dbReference>
<dbReference type="Gramene" id="ONK68231">
    <property type="protein sequence ID" value="ONK68231"/>
    <property type="gene ID" value="A4U43_C05F9060"/>
</dbReference>
<feature type="compositionally biased region" description="Basic and acidic residues" evidence="3">
    <location>
        <begin position="67"/>
        <end position="76"/>
    </location>
</feature>
<evidence type="ECO:0000259" key="5">
    <source>
        <dbReference type="PROSITE" id="PS51186"/>
    </source>
</evidence>
<dbReference type="InterPro" id="IPR016181">
    <property type="entry name" value="Acyl_CoA_acyltransferase"/>
</dbReference>
<evidence type="ECO:0000256" key="4">
    <source>
        <dbReference type="SAM" id="SignalP"/>
    </source>
</evidence>
<sequence length="326" mass="35354">MGRFWLLLWLLLCFSEANSRMLMMGSSAKETAPAPSAAPASMIASHTKTANSKQTRIVKHWPPARNAPRERPRRDPGVILRGQSETPHTIWACVWSKARRMRRGVHGRGEADIAEKTVLRCVGSEAQGARCGVRGRNVLCSSPLLQILAAPKFQPGRPTTAASNCGHRAAAFSVSDSDLATRGFPPPPHPPLASTRRPHTVLLRVGFPARDPSRIPLARTTRKPSCGSRDGRAGDAVPGGPFAGGDRDGWFNAVVWDVVVDPSFQGIGLGKAVMERLVEDLVCKGVTNIGLYAEPRVIGFYRPLGFAADPDGIKAMVYSTKKNRRR</sequence>
<evidence type="ECO:0000313" key="6">
    <source>
        <dbReference type="EMBL" id="ONK68231.1"/>
    </source>
</evidence>
<reference evidence="7" key="1">
    <citation type="journal article" date="2017" name="Nat. Commun.">
        <title>The asparagus genome sheds light on the origin and evolution of a young Y chromosome.</title>
        <authorList>
            <person name="Harkess A."/>
            <person name="Zhou J."/>
            <person name="Xu C."/>
            <person name="Bowers J.E."/>
            <person name="Van der Hulst R."/>
            <person name="Ayyampalayam S."/>
            <person name="Mercati F."/>
            <person name="Riccardi P."/>
            <person name="McKain M.R."/>
            <person name="Kakrana A."/>
            <person name="Tang H."/>
            <person name="Ray J."/>
            <person name="Groenendijk J."/>
            <person name="Arikit S."/>
            <person name="Mathioni S.M."/>
            <person name="Nakano M."/>
            <person name="Shan H."/>
            <person name="Telgmann-Rauber A."/>
            <person name="Kanno A."/>
            <person name="Yue Z."/>
            <person name="Chen H."/>
            <person name="Li W."/>
            <person name="Chen Y."/>
            <person name="Xu X."/>
            <person name="Zhang Y."/>
            <person name="Luo S."/>
            <person name="Chen H."/>
            <person name="Gao J."/>
            <person name="Mao Z."/>
            <person name="Pires J.C."/>
            <person name="Luo M."/>
            <person name="Kudrna D."/>
            <person name="Wing R.A."/>
            <person name="Meyers B.C."/>
            <person name="Yi K."/>
            <person name="Kong H."/>
            <person name="Lavrijsen P."/>
            <person name="Sunseri F."/>
            <person name="Falavigna A."/>
            <person name="Ye Y."/>
            <person name="Leebens-Mack J.H."/>
            <person name="Chen G."/>
        </authorList>
    </citation>
    <scope>NUCLEOTIDE SEQUENCE [LARGE SCALE GENOMIC DNA]</scope>
    <source>
        <strain evidence="7">cv. DH0086</strain>
    </source>
</reference>
<feature type="domain" description="N-acetyltransferase" evidence="5">
    <location>
        <begin position="242"/>
        <end position="324"/>
    </location>
</feature>
<dbReference type="Pfam" id="PF00583">
    <property type="entry name" value="Acetyltransf_1"/>
    <property type="match status" value="1"/>
</dbReference>
<keyword evidence="1" id="KW-0808">Transferase</keyword>
<accession>A0A5P1EUP7</accession>
<dbReference type="GO" id="GO:0008080">
    <property type="term" value="F:N-acetyltransferase activity"/>
    <property type="evidence" value="ECO:0007669"/>
    <property type="project" value="InterPro"/>
</dbReference>
<keyword evidence="4" id="KW-0732">Signal</keyword>